<dbReference type="KEGG" id="lbc:LACBIDRAFT_334389"/>
<proteinExistence type="predicted"/>
<dbReference type="HOGENOM" id="CLU_035624_0_0_1"/>
<organism evidence="3">
    <name type="scientific">Laccaria bicolor (strain S238N-H82 / ATCC MYA-4686)</name>
    <name type="common">Bicoloured deceiver</name>
    <name type="synonym">Laccaria laccata var. bicolor</name>
    <dbReference type="NCBI Taxonomy" id="486041"/>
    <lineage>
        <taxon>Eukaryota</taxon>
        <taxon>Fungi</taxon>
        <taxon>Dikarya</taxon>
        <taxon>Basidiomycota</taxon>
        <taxon>Agaricomycotina</taxon>
        <taxon>Agaricomycetes</taxon>
        <taxon>Agaricomycetidae</taxon>
        <taxon>Agaricales</taxon>
        <taxon>Agaricineae</taxon>
        <taxon>Hydnangiaceae</taxon>
        <taxon>Laccaria</taxon>
    </lineage>
</organism>
<sequence>MAAINTNVASAPSVITTFPRVHLEIMEQVIDMLNADANIDAVKACSQTCKALLPRCRAHIFSSIDLDPALSACRYTYDDSDEDDGDETQTSTVSHTRRIPLFLNLIDRTPEIAFYVQELNLVIRQKDSNSPRIICALNLLSNLTSFNIGHDNPYLNVSSLDWHGLSPIFISAIHRIISSPKLKKLGFASISNFPLSIFSLCPGIKNLSLWGIRPVNSEPPPPMMTPILLQILSCDEDGICLVERTLMRSKHPILDLTQLQQLTALFYEERGNASMKEVLSTSESLVKVDLHGTSHFIYLGIAQSIASRSLATFQSFQLSTYTPSHSDRGSKSIRKICAELQVLSDAPNLQHISISLSLTNNYRFRTGVLLALDRLLTGPGFPRVGSVGLHLSAAGGRGDFKSAMEAVIREERPQVQHRAYPPLCHMKRFVNDLFSNAPELPRPSHLGPNSNASWGKFLERSDRHAVTLTSHNLQHGIPLFVRAFYPLPCQVGVEHGPSMQWTQPRFLYGWCLAGAVGSGGNNLKLWSGSRSSSRLCELESNPYPSPRQGATSMGLGSGSF</sequence>
<evidence type="ECO:0000313" key="3">
    <source>
        <dbReference type="Proteomes" id="UP000001194"/>
    </source>
</evidence>
<dbReference type="GeneID" id="6084898"/>
<evidence type="ECO:0000256" key="1">
    <source>
        <dbReference type="SAM" id="MobiDB-lite"/>
    </source>
</evidence>
<name>B0DZ23_LACBS</name>
<dbReference type="AlphaFoldDB" id="B0DZ23"/>
<dbReference type="EMBL" id="DS547153">
    <property type="protein sequence ID" value="EDR00118.1"/>
    <property type="molecule type" value="Genomic_DNA"/>
</dbReference>
<feature type="region of interest" description="Disordered" evidence="1">
    <location>
        <begin position="537"/>
        <end position="560"/>
    </location>
</feature>
<evidence type="ECO:0000313" key="2">
    <source>
        <dbReference type="EMBL" id="EDR00118.1"/>
    </source>
</evidence>
<gene>
    <name evidence="2" type="ORF">LACBIDRAFT_334389</name>
</gene>
<reference evidence="2 3" key="1">
    <citation type="journal article" date="2008" name="Nature">
        <title>The genome of Laccaria bicolor provides insights into mycorrhizal symbiosis.</title>
        <authorList>
            <person name="Martin F."/>
            <person name="Aerts A."/>
            <person name="Ahren D."/>
            <person name="Brun A."/>
            <person name="Danchin E.G.J."/>
            <person name="Duchaussoy F."/>
            <person name="Gibon J."/>
            <person name="Kohler A."/>
            <person name="Lindquist E."/>
            <person name="Pereda V."/>
            <person name="Salamov A."/>
            <person name="Shapiro H.J."/>
            <person name="Wuyts J."/>
            <person name="Blaudez D."/>
            <person name="Buee M."/>
            <person name="Brokstein P."/>
            <person name="Canbaeck B."/>
            <person name="Cohen D."/>
            <person name="Courty P.E."/>
            <person name="Coutinho P.M."/>
            <person name="Delaruelle C."/>
            <person name="Detter J.C."/>
            <person name="Deveau A."/>
            <person name="DiFazio S."/>
            <person name="Duplessis S."/>
            <person name="Fraissinet-Tachet L."/>
            <person name="Lucic E."/>
            <person name="Frey-Klett P."/>
            <person name="Fourrey C."/>
            <person name="Feussner I."/>
            <person name="Gay G."/>
            <person name="Grimwood J."/>
            <person name="Hoegger P.J."/>
            <person name="Jain P."/>
            <person name="Kilaru S."/>
            <person name="Labbe J."/>
            <person name="Lin Y.C."/>
            <person name="Legue V."/>
            <person name="Le Tacon F."/>
            <person name="Marmeisse R."/>
            <person name="Melayah D."/>
            <person name="Montanini B."/>
            <person name="Muratet M."/>
            <person name="Nehls U."/>
            <person name="Niculita-Hirzel H."/>
            <person name="Oudot-Le Secq M.P."/>
            <person name="Peter M."/>
            <person name="Quesneville H."/>
            <person name="Rajashekar B."/>
            <person name="Reich M."/>
            <person name="Rouhier N."/>
            <person name="Schmutz J."/>
            <person name="Yin T."/>
            <person name="Chalot M."/>
            <person name="Henrissat B."/>
            <person name="Kuees U."/>
            <person name="Lucas S."/>
            <person name="Van de Peer Y."/>
            <person name="Podila G.K."/>
            <person name="Polle A."/>
            <person name="Pukkila P.J."/>
            <person name="Richardson P.M."/>
            <person name="Rouze P."/>
            <person name="Sanders I.R."/>
            <person name="Stajich J.E."/>
            <person name="Tunlid A."/>
            <person name="Tuskan G."/>
            <person name="Grigoriev I.V."/>
        </authorList>
    </citation>
    <scope>NUCLEOTIDE SEQUENCE [LARGE SCALE GENOMIC DNA]</scope>
    <source>
        <strain evidence="3">S238N-H82 / ATCC MYA-4686</strain>
    </source>
</reference>
<dbReference type="InParanoid" id="B0DZ23"/>
<dbReference type="Proteomes" id="UP000001194">
    <property type="component" value="Unassembled WGS sequence"/>
</dbReference>
<accession>B0DZ23</accession>
<protein>
    <submittedName>
        <fullName evidence="2">Predicted protein</fullName>
    </submittedName>
</protein>
<dbReference type="OrthoDB" id="2745898at2759"/>
<keyword evidence="3" id="KW-1185">Reference proteome</keyword>
<dbReference type="RefSeq" id="XP_001889175.1">
    <property type="nucleotide sequence ID" value="XM_001889140.1"/>
</dbReference>